<feature type="transmembrane region" description="Helical" evidence="2">
    <location>
        <begin position="65"/>
        <end position="83"/>
    </location>
</feature>
<evidence type="ECO:0000313" key="4">
    <source>
        <dbReference type="Proteomes" id="UP001066276"/>
    </source>
</evidence>
<organism evidence="3 4">
    <name type="scientific">Pleurodeles waltl</name>
    <name type="common">Iberian ribbed newt</name>
    <dbReference type="NCBI Taxonomy" id="8319"/>
    <lineage>
        <taxon>Eukaryota</taxon>
        <taxon>Metazoa</taxon>
        <taxon>Chordata</taxon>
        <taxon>Craniata</taxon>
        <taxon>Vertebrata</taxon>
        <taxon>Euteleostomi</taxon>
        <taxon>Amphibia</taxon>
        <taxon>Batrachia</taxon>
        <taxon>Caudata</taxon>
        <taxon>Salamandroidea</taxon>
        <taxon>Salamandridae</taxon>
        <taxon>Pleurodelinae</taxon>
        <taxon>Pleurodeles</taxon>
    </lineage>
</organism>
<keyword evidence="2" id="KW-1133">Transmembrane helix</keyword>
<gene>
    <name evidence="3" type="ORF">NDU88_006390</name>
</gene>
<evidence type="ECO:0000313" key="3">
    <source>
        <dbReference type="EMBL" id="KAJ1101320.1"/>
    </source>
</evidence>
<dbReference type="Proteomes" id="UP001066276">
    <property type="component" value="Chromosome 10"/>
</dbReference>
<proteinExistence type="predicted"/>
<comment type="caution">
    <text evidence="3">The sequence shown here is derived from an EMBL/GenBank/DDBJ whole genome shotgun (WGS) entry which is preliminary data.</text>
</comment>
<sequence>MPGGARRRRERNVDSCLESRSSQAGVGEAAWRCAGFAAAADPSQGLEVLRSVQERRKEERRRNGFLSALYYSLSVDVTFHMLAS</sequence>
<dbReference type="AlphaFoldDB" id="A0AAV7MEU3"/>
<keyword evidence="2" id="KW-0472">Membrane</keyword>
<keyword evidence="2" id="KW-0812">Transmembrane</keyword>
<keyword evidence="4" id="KW-1185">Reference proteome</keyword>
<protein>
    <submittedName>
        <fullName evidence="3">Uncharacterized protein</fullName>
    </submittedName>
</protein>
<feature type="compositionally biased region" description="Basic residues" evidence="1">
    <location>
        <begin position="1"/>
        <end position="10"/>
    </location>
</feature>
<dbReference type="EMBL" id="JANPWB010000014">
    <property type="protein sequence ID" value="KAJ1101320.1"/>
    <property type="molecule type" value="Genomic_DNA"/>
</dbReference>
<feature type="region of interest" description="Disordered" evidence="1">
    <location>
        <begin position="1"/>
        <end position="25"/>
    </location>
</feature>
<reference evidence="3" key="1">
    <citation type="journal article" date="2022" name="bioRxiv">
        <title>Sequencing and chromosome-scale assembly of the giantPleurodeles waltlgenome.</title>
        <authorList>
            <person name="Brown T."/>
            <person name="Elewa A."/>
            <person name="Iarovenko S."/>
            <person name="Subramanian E."/>
            <person name="Araus A.J."/>
            <person name="Petzold A."/>
            <person name="Susuki M."/>
            <person name="Suzuki K.-i.T."/>
            <person name="Hayashi T."/>
            <person name="Toyoda A."/>
            <person name="Oliveira C."/>
            <person name="Osipova E."/>
            <person name="Leigh N.D."/>
            <person name="Simon A."/>
            <person name="Yun M.H."/>
        </authorList>
    </citation>
    <scope>NUCLEOTIDE SEQUENCE</scope>
    <source>
        <strain evidence="3">20211129_DDA</strain>
        <tissue evidence="3">Liver</tissue>
    </source>
</reference>
<name>A0AAV7MEU3_PLEWA</name>
<evidence type="ECO:0000256" key="1">
    <source>
        <dbReference type="SAM" id="MobiDB-lite"/>
    </source>
</evidence>
<accession>A0AAV7MEU3</accession>
<evidence type="ECO:0000256" key="2">
    <source>
        <dbReference type="SAM" id="Phobius"/>
    </source>
</evidence>